<feature type="transmembrane region" description="Helical" evidence="8">
    <location>
        <begin position="275"/>
        <end position="293"/>
    </location>
</feature>
<name>Q7U452_PARMW</name>
<keyword evidence="3" id="KW-0328">Glycosyltransferase</keyword>
<protein>
    <recommendedName>
        <fullName evidence="9">ArnT-like N-terminal domain-containing protein</fullName>
    </recommendedName>
</protein>
<feature type="transmembrane region" description="Helical" evidence="8">
    <location>
        <begin position="213"/>
        <end position="232"/>
    </location>
</feature>
<comment type="subcellular location">
    <subcellularLocation>
        <location evidence="1">Cell membrane</location>
        <topology evidence="1">Multi-pass membrane protein</topology>
    </subcellularLocation>
</comment>
<accession>Q7U452</accession>
<evidence type="ECO:0000259" key="9">
    <source>
        <dbReference type="Pfam" id="PF02366"/>
    </source>
</evidence>
<dbReference type="Proteomes" id="UP000001422">
    <property type="component" value="Chromosome"/>
</dbReference>
<feature type="transmembrane region" description="Helical" evidence="8">
    <location>
        <begin position="305"/>
        <end position="324"/>
    </location>
</feature>
<gene>
    <name evidence="10" type="ordered locus">SYNW2220</name>
</gene>
<proteinExistence type="predicted"/>
<keyword evidence="11" id="KW-1185">Reference proteome</keyword>
<dbReference type="STRING" id="84588.SYNW2220"/>
<dbReference type="InterPro" id="IPR003342">
    <property type="entry name" value="ArnT-like_N"/>
</dbReference>
<keyword evidence="5 8" id="KW-0812">Transmembrane</keyword>
<dbReference type="GO" id="GO:0016763">
    <property type="term" value="F:pentosyltransferase activity"/>
    <property type="evidence" value="ECO:0007669"/>
    <property type="project" value="TreeGrafter"/>
</dbReference>
<dbReference type="GO" id="GO:0005886">
    <property type="term" value="C:plasma membrane"/>
    <property type="evidence" value="ECO:0007669"/>
    <property type="project" value="UniProtKB-SubCell"/>
</dbReference>
<dbReference type="PANTHER" id="PTHR33908:SF11">
    <property type="entry name" value="MEMBRANE PROTEIN"/>
    <property type="match status" value="1"/>
</dbReference>
<evidence type="ECO:0000256" key="4">
    <source>
        <dbReference type="ARBA" id="ARBA00022679"/>
    </source>
</evidence>
<dbReference type="HOGENOM" id="CLU_399502_0_0_3"/>
<feature type="transmembrane region" description="Helical" evidence="8">
    <location>
        <begin position="359"/>
        <end position="379"/>
    </location>
</feature>
<dbReference type="EMBL" id="BX569695">
    <property type="protein sequence ID" value="CAE08735.1"/>
    <property type="molecule type" value="Genomic_DNA"/>
</dbReference>
<evidence type="ECO:0000256" key="7">
    <source>
        <dbReference type="ARBA" id="ARBA00023136"/>
    </source>
</evidence>
<dbReference type="AlphaFoldDB" id="Q7U452"/>
<dbReference type="GO" id="GO:0000030">
    <property type="term" value="F:mannosyltransferase activity"/>
    <property type="evidence" value="ECO:0007669"/>
    <property type="project" value="InterPro"/>
</dbReference>
<evidence type="ECO:0000256" key="6">
    <source>
        <dbReference type="ARBA" id="ARBA00022989"/>
    </source>
</evidence>
<keyword evidence="2" id="KW-1003">Cell membrane</keyword>
<dbReference type="RefSeq" id="WP_011129076.1">
    <property type="nucleotide sequence ID" value="NC_005070.1"/>
</dbReference>
<dbReference type="InterPro" id="IPR050297">
    <property type="entry name" value="LipidA_mod_glycosyltrf_83"/>
</dbReference>
<keyword evidence="4" id="KW-0808">Transferase</keyword>
<dbReference type="GO" id="GO:0006493">
    <property type="term" value="P:protein O-linked glycosylation"/>
    <property type="evidence" value="ECO:0007669"/>
    <property type="project" value="InterPro"/>
</dbReference>
<organism evidence="10 11">
    <name type="scientific">Parasynechococcus marenigrum (strain WH8102)</name>
    <dbReference type="NCBI Taxonomy" id="84588"/>
    <lineage>
        <taxon>Bacteria</taxon>
        <taxon>Bacillati</taxon>
        <taxon>Cyanobacteriota</taxon>
        <taxon>Cyanophyceae</taxon>
        <taxon>Synechococcales</taxon>
        <taxon>Prochlorococcaceae</taxon>
        <taxon>Parasynechococcus</taxon>
        <taxon>Parasynechococcus marenigrum</taxon>
    </lineage>
</organism>
<keyword evidence="6 8" id="KW-1133">Transmembrane helix</keyword>
<feature type="transmembrane region" description="Helical" evidence="8">
    <location>
        <begin position="174"/>
        <end position="201"/>
    </location>
</feature>
<dbReference type="Pfam" id="PF02366">
    <property type="entry name" value="PMT"/>
    <property type="match status" value="1"/>
</dbReference>
<dbReference type="KEGG" id="syw:SYNW2220"/>
<keyword evidence="7 8" id="KW-0472">Membrane</keyword>
<reference evidence="10 11" key="1">
    <citation type="journal article" date="2003" name="Nature">
        <title>The genome of a motile marine Synechococcus.</title>
        <authorList>
            <person name="Palenik B."/>
            <person name="Brahamsha B."/>
            <person name="Larimer F."/>
            <person name="Land M."/>
            <person name="Hauser L."/>
            <person name="Chain P."/>
            <person name="Lamerdin J."/>
            <person name="Regala W."/>
            <person name="Allen E.A."/>
            <person name="McCarren J."/>
            <person name="Paulsen I."/>
            <person name="Dufresne A."/>
            <person name="Partensky F."/>
            <person name="Webb E."/>
            <person name="Waterbury J."/>
        </authorList>
    </citation>
    <scope>NUCLEOTIDE SEQUENCE [LARGE SCALE GENOMIC DNA]</scope>
    <source>
        <strain evidence="10 11">WH8102</strain>
    </source>
</reference>
<feature type="transmembrane region" description="Helical" evidence="8">
    <location>
        <begin position="94"/>
        <end position="114"/>
    </location>
</feature>
<evidence type="ECO:0000256" key="3">
    <source>
        <dbReference type="ARBA" id="ARBA00022676"/>
    </source>
</evidence>
<feature type="transmembrane region" description="Helical" evidence="8">
    <location>
        <begin position="330"/>
        <end position="347"/>
    </location>
</feature>
<dbReference type="eggNOG" id="COG1807">
    <property type="taxonomic scope" value="Bacteria"/>
</dbReference>
<feature type="transmembrane region" description="Helical" evidence="8">
    <location>
        <begin position="121"/>
        <end position="138"/>
    </location>
</feature>
<dbReference type="GO" id="GO:0009103">
    <property type="term" value="P:lipopolysaccharide biosynthetic process"/>
    <property type="evidence" value="ECO:0007669"/>
    <property type="project" value="UniProtKB-ARBA"/>
</dbReference>
<evidence type="ECO:0000256" key="2">
    <source>
        <dbReference type="ARBA" id="ARBA00022475"/>
    </source>
</evidence>
<evidence type="ECO:0000256" key="5">
    <source>
        <dbReference type="ARBA" id="ARBA00022692"/>
    </source>
</evidence>
<dbReference type="PANTHER" id="PTHR33908">
    <property type="entry name" value="MANNOSYLTRANSFERASE YKCB-RELATED"/>
    <property type="match status" value="1"/>
</dbReference>
<evidence type="ECO:0000313" key="11">
    <source>
        <dbReference type="Proteomes" id="UP000001422"/>
    </source>
</evidence>
<evidence type="ECO:0000256" key="1">
    <source>
        <dbReference type="ARBA" id="ARBA00004651"/>
    </source>
</evidence>
<evidence type="ECO:0000313" key="10">
    <source>
        <dbReference type="EMBL" id="CAE08735.1"/>
    </source>
</evidence>
<feature type="domain" description="ArnT-like N-terminal" evidence="9">
    <location>
        <begin position="10"/>
        <end position="212"/>
    </location>
</feature>
<sequence>MNRRWRFWFWVVVIWLLATAVDRLWWTQQSGVPAWDQADYLNSALDHGRALGLLPGGDWNGWLALLDLSPKIPPLASLVNGTVMAISGDAPANAAWSLSLWHGLLLLAVAGWGLRLRGEGLALLACLLTALAPALLDLRTDYVLEMPLAAVVTLALWRMSVWCDPRTGGRWGQVVWATVVALAAVLVKQSALLALAPAGGWAAWIALRRRGAWLRQALVLPLLASGLILPWLRHNWITSLGGTNRAVFESAAREGDPGLLSLESWLWYPRLLPEQLGVVLLVVGVSGLILWCAQRSRTAGDDGWCWRWLVINLLAAWLLTSLSPNKGDRYIAPLLPALLLLLSRGWWQWGLWLQQWRSRWTTPILGLGLLACVPAGWTLQLERLQDRPRGPLQALVQAAGGADPAVEPRTLIVVPSTPDLNQHNVSYYGRRGGGRLVGRQLGGSRRDRTPVLARAEWVVLAEGDQGSVRKAARKLDRAVRSSGVFEEVQRFPRPKDGSYSLWRRRSDRPVSVGFADAFPALAQGLAAGPAGLDPVFSAVAVEHMLDGHFSYRQQVDRQARQHLAADPDHAQARWSLALLAVLANRPAAAAEQFAVLQRLQPQSPWPAAYRSVVLLAGWMPWSASAVADQAMFEQNNPVLMALADLSGVLGGAVWRLPSAISSVPKAVEMVEGALSQPQDSN</sequence>
<feature type="transmembrane region" description="Helical" evidence="8">
    <location>
        <begin position="7"/>
        <end position="26"/>
    </location>
</feature>
<evidence type="ECO:0000256" key="8">
    <source>
        <dbReference type="SAM" id="Phobius"/>
    </source>
</evidence>